<evidence type="ECO:0008006" key="3">
    <source>
        <dbReference type="Google" id="ProtNLM"/>
    </source>
</evidence>
<name>A0A0H4QIG2_9LACO</name>
<sequence length="62" mass="7368">MNVPIETVSDKTLNLNQVENGYYYERCHFESYSDSHDYSDIVFDHCDFEQTDFSRVSFSNVE</sequence>
<evidence type="ECO:0000313" key="2">
    <source>
        <dbReference type="Proteomes" id="UP000036106"/>
    </source>
</evidence>
<dbReference type="PATRIC" id="fig|1007676.4.peg.843"/>
<keyword evidence="2" id="KW-1185">Reference proteome</keyword>
<reference evidence="2" key="1">
    <citation type="submission" date="2015-07" db="EMBL/GenBank/DDBJ databases">
        <title>Lactobacillus ginsenosidimutans/EMML 3141/ whole genome sequencing.</title>
        <authorList>
            <person name="Kim M.K."/>
            <person name="Im W.-T."/>
            <person name="Srinivasan S."/>
            <person name="Lee J.-J."/>
        </authorList>
    </citation>
    <scope>NUCLEOTIDE SEQUENCE [LARGE SCALE GENOMIC DNA]</scope>
    <source>
        <strain evidence="2">EMML 3041</strain>
    </source>
</reference>
<organism evidence="1 2">
    <name type="scientific">Companilactobacillus ginsenosidimutans</name>
    <dbReference type="NCBI Taxonomy" id="1007676"/>
    <lineage>
        <taxon>Bacteria</taxon>
        <taxon>Bacillati</taxon>
        <taxon>Bacillota</taxon>
        <taxon>Bacilli</taxon>
        <taxon>Lactobacillales</taxon>
        <taxon>Lactobacillaceae</taxon>
        <taxon>Companilactobacillus</taxon>
    </lineage>
</organism>
<dbReference type="EMBL" id="CP012034">
    <property type="protein sequence ID" value="AKP66826.1"/>
    <property type="molecule type" value="Genomic_DNA"/>
</dbReference>
<dbReference type="KEGG" id="lgn:ABM34_04090"/>
<gene>
    <name evidence="1" type="ORF">ABM34_04090</name>
</gene>
<evidence type="ECO:0000313" key="1">
    <source>
        <dbReference type="EMBL" id="AKP66826.1"/>
    </source>
</evidence>
<dbReference type="AlphaFoldDB" id="A0A0H4QIG2"/>
<dbReference type="Proteomes" id="UP000036106">
    <property type="component" value="Chromosome"/>
</dbReference>
<dbReference type="Gene3D" id="2.160.20.80">
    <property type="entry name" value="E3 ubiquitin-protein ligase SopA"/>
    <property type="match status" value="1"/>
</dbReference>
<protein>
    <recommendedName>
        <fullName evidence="3">Pentapeptide repeat-containing protein</fullName>
    </recommendedName>
</protein>
<proteinExistence type="predicted"/>
<accession>A0A0H4QIG2</accession>
<dbReference type="STRING" id="1007676.ABM34_04090"/>